<accession>A0A7W9BGJ2</accession>
<dbReference type="EMBL" id="JACIJK010000015">
    <property type="protein sequence ID" value="MBB5716787.1"/>
    <property type="molecule type" value="Genomic_DNA"/>
</dbReference>
<name>A0A7W9BGJ2_9SPHN</name>
<dbReference type="InterPro" id="IPR027417">
    <property type="entry name" value="P-loop_NTPase"/>
</dbReference>
<protein>
    <recommendedName>
        <fullName evidence="3">Thymidylate kinase</fullName>
    </recommendedName>
</protein>
<gene>
    <name evidence="1" type="ORF">FHS94_003659</name>
</gene>
<proteinExistence type="predicted"/>
<dbReference type="RefSeq" id="WP_184060368.1">
    <property type="nucleotide sequence ID" value="NZ_JACIJK010000015.1"/>
</dbReference>
<dbReference type="SUPFAM" id="SSF52540">
    <property type="entry name" value="P-loop containing nucleoside triphosphate hydrolases"/>
    <property type="match status" value="1"/>
</dbReference>
<comment type="caution">
    <text evidence="1">The sequence shown here is derived from an EMBL/GenBank/DDBJ whole genome shotgun (WGS) entry which is preliminary data.</text>
</comment>
<reference evidence="1 2" key="1">
    <citation type="submission" date="2020-08" db="EMBL/GenBank/DDBJ databases">
        <title>Genomic Encyclopedia of Type Strains, Phase IV (KMG-IV): sequencing the most valuable type-strain genomes for metagenomic binning, comparative biology and taxonomic classification.</title>
        <authorList>
            <person name="Goeker M."/>
        </authorList>
    </citation>
    <scope>NUCLEOTIDE SEQUENCE [LARGE SCALE GENOMIC DNA]</scope>
    <source>
        <strain evidence="1 2">DSM 100044</strain>
    </source>
</reference>
<keyword evidence="2" id="KW-1185">Reference proteome</keyword>
<sequence>MIVVVEGISASGKSTWCARHGGSHVVPENARLDGAPDRVAEPAGAAAFWAECNVARWQQALAVERATGHALCDTDPLKLHYIWCLWRTAEASERDWSLELAATRQTIADGRIGFADYYLIADTDVETARQRAMADISRRRRNFDRHARLRPALLEWYAALDMVLPGRVRFGLPATLPVGMVVGERHNLTAFDAMISRLPTPE</sequence>
<organism evidence="1 2">
    <name type="scientific">Sphingomonas aerophila</name>
    <dbReference type="NCBI Taxonomy" id="1344948"/>
    <lineage>
        <taxon>Bacteria</taxon>
        <taxon>Pseudomonadati</taxon>
        <taxon>Pseudomonadota</taxon>
        <taxon>Alphaproteobacteria</taxon>
        <taxon>Sphingomonadales</taxon>
        <taxon>Sphingomonadaceae</taxon>
        <taxon>Sphingomonas</taxon>
    </lineage>
</organism>
<evidence type="ECO:0000313" key="2">
    <source>
        <dbReference type="Proteomes" id="UP000546200"/>
    </source>
</evidence>
<evidence type="ECO:0008006" key="3">
    <source>
        <dbReference type="Google" id="ProtNLM"/>
    </source>
</evidence>
<evidence type="ECO:0000313" key="1">
    <source>
        <dbReference type="EMBL" id="MBB5716787.1"/>
    </source>
</evidence>
<dbReference type="Proteomes" id="UP000546200">
    <property type="component" value="Unassembled WGS sequence"/>
</dbReference>
<dbReference type="AlphaFoldDB" id="A0A7W9BGJ2"/>